<protein>
    <submittedName>
        <fullName evidence="1">Uncharacterized protein</fullName>
    </submittedName>
</protein>
<organism evidence="1 2">
    <name type="scientific">Cotesia glomerata</name>
    <name type="common">Lepidopteran parasitic wasp</name>
    <name type="synonym">Apanteles glomeratus</name>
    <dbReference type="NCBI Taxonomy" id="32391"/>
    <lineage>
        <taxon>Eukaryota</taxon>
        <taxon>Metazoa</taxon>
        <taxon>Ecdysozoa</taxon>
        <taxon>Arthropoda</taxon>
        <taxon>Hexapoda</taxon>
        <taxon>Insecta</taxon>
        <taxon>Pterygota</taxon>
        <taxon>Neoptera</taxon>
        <taxon>Endopterygota</taxon>
        <taxon>Hymenoptera</taxon>
        <taxon>Apocrita</taxon>
        <taxon>Ichneumonoidea</taxon>
        <taxon>Braconidae</taxon>
        <taxon>Microgastrinae</taxon>
        <taxon>Cotesia</taxon>
    </lineage>
</organism>
<evidence type="ECO:0000313" key="1">
    <source>
        <dbReference type="EMBL" id="KAH0550609.1"/>
    </source>
</evidence>
<proteinExistence type="predicted"/>
<sequence length="103" mass="11568">MSTDETVALLSGDNETVLELDNEILPVTNVTDEGYDVTYVLPNSSSIFEVNATTEIDSFYFYEMKGGVNFAPVSKTLLLTRDAHISFEFSPFCRFVVQQIQQL</sequence>
<reference evidence="1 2" key="1">
    <citation type="journal article" date="2021" name="J. Hered.">
        <title>A chromosome-level genome assembly of the parasitoid wasp, Cotesia glomerata (Hymenoptera: Braconidae).</title>
        <authorList>
            <person name="Pinto B.J."/>
            <person name="Weis J.J."/>
            <person name="Gamble T."/>
            <person name="Ode P.J."/>
            <person name="Paul R."/>
            <person name="Zaspel J.M."/>
        </authorList>
    </citation>
    <scope>NUCLEOTIDE SEQUENCE [LARGE SCALE GENOMIC DNA]</scope>
    <source>
        <strain evidence="1">CgM1</strain>
    </source>
</reference>
<evidence type="ECO:0000313" key="2">
    <source>
        <dbReference type="Proteomes" id="UP000826195"/>
    </source>
</evidence>
<dbReference type="EMBL" id="JAHXZJ010001864">
    <property type="protein sequence ID" value="KAH0550609.1"/>
    <property type="molecule type" value="Genomic_DNA"/>
</dbReference>
<dbReference type="Proteomes" id="UP000826195">
    <property type="component" value="Unassembled WGS sequence"/>
</dbReference>
<keyword evidence="2" id="KW-1185">Reference proteome</keyword>
<comment type="caution">
    <text evidence="1">The sequence shown here is derived from an EMBL/GenBank/DDBJ whole genome shotgun (WGS) entry which is preliminary data.</text>
</comment>
<accession>A0AAV7HZG5</accession>
<dbReference type="AlphaFoldDB" id="A0AAV7HZG5"/>
<gene>
    <name evidence="1" type="ORF">KQX54_020288</name>
</gene>
<name>A0AAV7HZG5_COTGL</name>